<reference evidence="2 4" key="1">
    <citation type="journal article" date="2019" name="Sci. Rep.">
        <title>Orb-weaving spider Araneus ventricosus genome elucidates the spidroin gene catalogue.</title>
        <authorList>
            <person name="Kono N."/>
            <person name="Nakamura H."/>
            <person name="Ohtoshi R."/>
            <person name="Moran D.A.P."/>
            <person name="Shinohara A."/>
            <person name="Yoshida Y."/>
            <person name="Fujiwara M."/>
            <person name="Mori M."/>
            <person name="Tomita M."/>
            <person name="Arakawa K."/>
        </authorList>
    </citation>
    <scope>NUCLEOTIDE SEQUENCE [LARGE SCALE GENOMIC DNA]</scope>
</reference>
<dbReference type="AlphaFoldDB" id="A0A4Y2VIC9"/>
<evidence type="ECO:0000313" key="4">
    <source>
        <dbReference type="Proteomes" id="UP000499080"/>
    </source>
</evidence>
<dbReference type="EMBL" id="BGPR01048055">
    <property type="protein sequence ID" value="GBO25075.1"/>
    <property type="molecule type" value="Genomic_DNA"/>
</dbReference>
<proteinExistence type="predicted"/>
<gene>
    <name evidence="2" type="ORF">AVEN_244420_1</name>
    <name evidence="3" type="ORF">AVEN_73731_1</name>
</gene>
<keyword evidence="1" id="KW-0732">Signal</keyword>
<feature type="chain" id="PRO_5036129293" evidence="1">
    <location>
        <begin position="17"/>
        <end position="46"/>
    </location>
</feature>
<feature type="non-terminal residue" evidence="2">
    <location>
        <position position="1"/>
    </location>
</feature>
<keyword evidence="4" id="KW-1185">Reference proteome</keyword>
<evidence type="ECO:0000313" key="2">
    <source>
        <dbReference type="EMBL" id="GBO25073.1"/>
    </source>
</evidence>
<sequence>VSVFIFLQLFVVDAAGAGLKKCRSRDKRWAGDDVILVAFTPTAHQI</sequence>
<feature type="signal peptide" evidence="1">
    <location>
        <begin position="1"/>
        <end position="16"/>
    </location>
</feature>
<name>A0A4Y2VIC9_ARAVE</name>
<evidence type="ECO:0000256" key="1">
    <source>
        <dbReference type="SAM" id="SignalP"/>
    </source>
</evidence>
<organism evidence="2 4">
    <name type="scientific">Araneus ventricosus</name>
    <name type="common">Orbweaver spider</name>
    <name type="synonym">Epeira ventricosa</name>
    <dbReference type="NCBI Taxonomy" id="182803"/>
    <lineage>
        <taxon>Eukaryota</taxon>
        <taxon>Metazoa</taxon>
        <taxon>Ecdysozoa</taxon>
        <taxon>Arthropoda</taxon>
        <taxon>Chelicerata</taxon>
        <taxon>Arachnida</taxon>
        <taxon>Araneae</taxon>
        <taxon>Araneomorphae</taxon>
        <taxon>Entelegynae</taxon>
        <taxon>Araneoidea</taxon>
        <taxon>Araneidae</taxon>
        <taxon>Araneus</taxon>
    </lineage>
</organism>
<dbReference type="EMBL" id="BGPR01048052">
    <property type="protein sequence ID" value="GBO25073.1"/>
    <property type="molecule type" value="Genomic_DNA"/>
</dbReference>
<protein>
    <submittedName>
        <fullName evidence="2">Uncharacterized protein</fullName>
    </submittedName>
</protein>
<accession>A0A4Y2VIC9</accession>
<comment type="caution">
    <text evidence="2">The sequence shown here is derived from an EMBL/GenBank/DDBJ whole genome shotgun (WGS) entry which is preliminary data.</text>
</comment>
<evidence type="ECO:0000313" key="3">
    <source>
        <dbReference type="EMBL" id="GBO25075.1"/>
    </source>
</evidence>
<dbReference type="Proteomes" id="UP000499080">
    <property type="component" value="Unassembled WGS sequence"/>
</dbReference>